<comment type="subcellular location">
    <subcellularLocation>
        <location evidence="1">Cell membrane</location>
        <topology evidence="1">Single-pass membrane protein</topology>
    </subcellularLocation>
</comment>
<dbReference type="EMBL" id="CP032514">
    <property type="protein sequence ID" value="AYD90475.1"/>
    <property type="molecule type" value="Genomic_DNA"/>
</dbReference>
<evidence type="ECO:0000256" key="6">
    <source>
        <dbReference type="SAM" id="MobiDB-lite"/>
    </source>
</evidence>
<evidence type="ECO:0000313" key="10">
    <source>
        <dbReference type="Proteomes" id="UP000273001"/>
    </source>
</evidence>
<organism evidence="9 10">
    <name type="scientific">Actinomyces lilanjuaniae</name>
    <dbReference type="NCBI Taxonomy" id="2321394"/>
    <lineage>
        <taxon>Bacteria</taxon>
        <taxon>Bacillati</taxon>
        <taxon>Actinomycetota</taxon>
        <taxon>Actinomycetes</taxon>
        <taxon>Actinomycetales</taxon>
        <taxon>Actinomycetaceae</taxon>
        <taxon>Actinomyces</taxon>
    </lineage>
</organism>
<evidence type="ECO:0000256" key="1">
    <source>
        <dbReference type="ARBA" id="ARBA00004162"/>
    </source>
</evidence>
<dbReference type="InterPro" id="IPR052027">
    <property type="entry name" value="PspC"/>
</dbReference>
<keyword evidence="3 7" id="KW-0812">Transmembrane</keyword>
<dbReference type="Proteomes" id="UP000273001">
    <property type="component" value="Chromosome"/>
</dbReference>
<evidence type="ECO:0000313" key="9">
    <source>
        <dbReference type="EMBL" id="AYD90475.1"/>
    </source>
</evidence>
<dbReference type="Pfam" id="PF04024">
    <property type="entry name" value="PspC"/>
    <property type="match status" value="1"/>
</dbReference>
<evidence type="ECO:0000256" key="4">
    <source>
        <dbReference type="ARBA" id="ARBA00022989"/>
    </source>
</evidence>
<proteinExistence type="predicted"/>
<feature type="domain" description="Phage shock protein PspC N-terminal" evidence="8">
    <location>
        <begin position="32"/>
        <end position="86"/>
    </location>
</feature>
<feature type="region of interest" description="Disordered" evidence="6">
    <location>
        <begin position="1"/>
        <end position="23"/>
    </location>
</feature>
<dbReference type="PANTHER" id="PTHR33885:SF3">
    <property type="entry name" value="PHAGE SHOCK PROTEIN C"/>
    <property type="match status" value="1"/>
</dbReference>
<evidence type="ECO:0000259" key="8">
    <source>
        <dbReference type="Pfam" id="PF04024"/>
    </source>
</evidence>
<reference evidence="9 10" key="1">
    <citation type="submission" date="2018-09" db="EMBL/GenBank/DDBJ databases">
        <authorList>
            <person name="Li J."/>
        </authorList>
    </citation>
    <scope>NUCLEOTIDE SEQUENCE [LARGE SCALE GENOMIC DNA]</scope>
    <source>
        <strain evidence="9 10">2129</strain>
    </source>
</reference>
<keyword evidence="2" id="KW-1003">Cell membrane</keyword>
<accession>A0ABM6Z553</accession>
<protein>
    <submittedName>
        <fullName evidence="9">PspC domain-containing protein</fullName>
    </submittedName>
</protein>
<gene>
    <name evidence="9" type="ORF">D5R93_11565</name>
</gene>
<keyword evidence="4 7" id="KW-1133">Transmembrane helix</keyword>
<keyword evidence="10" id="KW-1185">Reference proteome</keyword>
<evidence type="ECO:0000256" key="2">
    <source>
        <dbReference type="ARBA" id="ARBA00022475"/>
    </source>
</evidence>
<feature type="transmembrane region" description="Helical" evidence="7">
    <location>
        <begin position="57"/>
        <end position="83"/>
    </location>
</feature>
<dbReference type="RefSeq" id="WP_119837110.1">
    <property type="nucleotide sequence ID" value="NZ_CP032514.1"/>
</dbReference>
<keyword evidence="5 7" id="KW-0472">Membrane</keyword>
<name>A0ABM6Z553_9ACTO</name>
<evidence type="ECO:0000256" key="3">
    <source>
        <dbReference type="ARBA" id="ARBA00022692"/>
    </source>
</evidence>
<dbReference type="PANTHER" id="PTHR33885">
    <property type="entry name" value="PHAGE SHOCK PROTEIN C"/>
    <property type="match status" value="1"/>
</dbReference>
<evidence type="ECO:0000256" key="5">
    <source>
        <dbReference type="ARBA" id="ARBA00023136"/>
    </source>
</evidence>
<evidence type="ECO:0000256" key="7">
    <source>
        <dbReference type="SAM" id="Phobius"/>
    </source>
</evidence>
<dbReference type="InterPro" id="IPR007168">
    <property type="entry name" value="Phageshock_PspC_N"/>
</dbReference>
<sequence length="101" mass="11013">MTQQRPSQQPPPRPDSSGTGGWWTRLRTTLPARSRTHRILGGVCGGLARAWGTRPRVVRVGVLLLGILPGPMWAVYVLAWVVMPLEGTVTPGPDHGAQARW</sequence>